<dbReference type="GO" id="GO:0016791">
    <property type="term" value="F:phosphatase activity"/>
    <property type="evidence" value="ECO:0007669"/>
    <property type="project" value="TreeGrafter"/>
</dbReference>
<dbReference type="InterPro" id="IPR023214">
    <property type="entry name" value="HAD_sf"/>
</dbReference>
<dbReference type="InterPro" id="IPR006379">
    <property type="entry name" value="HAD-SF_hydro_IIB"/>
</dbReference>
<dbReference type="GO" id="GO:0005829">
    <property type="term" value="C:cytosol"/>
    <property type="evidence" value="ECO:0007669"/>
    <property type="project" value="TreeGrafter"/>
</dbReference>
<accession>A0A3R9WMM6</accession>
<dbReference type="Proteomes" id="UP000275076">
    <property type="component" value="Unassembled WGS sequence"/>
</dbReference>
<dbReference type="SFLD" id="SFLDG01140">
    <property type="entry name" value="C2.B:_Phosphomannomutase_and_P"/>
    <property type="match status" value="1"/>
</dbReference>
<dbReference type="Gene3D" id="3.40.50.1000">
    <property type="entry name" value="HAD superfamily/HAD-like"/>
    <property type="match status" value="1"/>
</dbReference>
<dbReference type="EMBL" id="RBVX01000057">
    <property type="protein sequence ID" value="RSL29651.1"/>
    <property type="molecule type" value="Genomic_DNA"/>
</dbReference>
<dbReference type="PROSITE" id="PS01229">
    <property type="entry name" value="COF_2"/>
    <property type="match status" value="1"/>
</dbReference>
<evidence type="ECO:0000313" key="2">
    <source>
        <dbReference type="Proteomes" id="UP000275076"/>
    </source>
</evidence>
<dbReference type="SUPFAM" id="SSF56784">
    <property type="entry name" value="HAD-like"/>
    <property type="match status" value="1"/>
</dbReference>
<gene>
    <name evidence="1" type="ORF">D7Z54_30155</name>
</gene>
<dbReference type="InterPro" id="IPR000150">
    <property type="entry name" value="Cof"/>
</dbReference>
<dbReference type="CDD" id="cd07516">
    <property type="entry name" value="HAD_Pase"/>
    <property type="match status" value="1"/>
</dbReference>
<dbReference type="PANTHER" id="PTHR10000:SF55">
    <property type="entry name" value="5-AMINO-6-(5-PHOSPHO-D-RIBITYLAMINO)URACIL PHOSPHATASE YCSE"/>
    <property type="match status" value="1"/>
</dbReference>
<dbReference type="RefSeq" id="WP_125562137.1">
    <property type="nucleotide sequence ID" value="NZ_RBVX01000057.1"/>
</dbReference>
<dbReference type="OrthoDB" id="9806027at2"/>
<dbReference type="Pfam" id="PF08282">
    <property type="entry name" value="Hydrolase_3"/>
    <property type="match status" value="1"/>
</dbReference>
<organism evidence="1 2">
    <name type="scientific">Salibacterium salarium</name>
    <dbReference type="NCBI Taxonomy" id="284579"/>
    <lineage>
        <taxon>Bacteria</taxon>
        <taxon>Bacillati</taxon>
        <taxon>Bacillota</taxon>
        <taxon>Bacilli</taxon>
        <taxon>Bacillales</taxon>
        <taxon>Bacillaceae</taxon>
    </lineage>
</organism>
<keyword evidence="2" id="KW-1185">Reference proteome</keyword>
<dbReference type="NCBIfam" id="TIGR00099">
    <property type="entry name" value="Cof-subfamily"/>
    <property type="match status" value="1"/>
</dbReference>
<name>A0A3R9WMM6_9BACI</name>
<dbReference type="SFLD" id="SFLDS00003">
    <property type="entry name" value="Haloacid_Dehalogenase"/>
    <property type="match status" value="1"/>
</dbReference>
<dbReference type="NCBIfam" id="TIGR01484">
    <property type="entry name" value="HAD-SF-IIB"/>
    <property type="match status" value="1"/>
</dbReference>
<comment type="caution">
    <text evidence="1">The sequence shown here is derived from an EMBL/GenBank/DDBJ whole genome shotgun (WGS) entry which is preliminary data.</text>
</comment>
<dbReference type="PANTHER" id="PTHR10000">
    <property type="entry name" value="PHOSPHOSERINE PHOSPHATASE"/>
    <property type="match status" value="1"/>
</dbReference>
<protein>
    <submittedName>
        <fullName evidence="1">HAD family phosphatase</fullName>
    </submittedName>
</protein>
<sequence length="292" mass="32985">MNTVAIDMDGTLLHSNGYISKKNAEALRRLQTEGHKFVVATGRGISDVERLLGEADLTPDGIVSLNGSIVTWHGERIRETFMDHNDAVQLAQWLDDNHYYYHINTDDGVYSPPRSREFFMNDLEIYTQDKEKGEEIKEAIRRRADGHHRQAQMKELTSPSMINEKNITVYKFLIISMLEPKLNRCVEHWGDYNHILVTSSGRDNLEIMHPETQKGKGLLHLLNHANLDVASTFAIGDNFNDLPLFNVADTSIAMGNAEEDVKRLATQETTSHDDDGVAYAIDSFVLNPSTSK</sequence>
<proteinExistence type="predicted"/>
<dbReference type="AlphaFoldDB" id="A0A3R9WMM6"/>
<reference evidence="1 2" key="1">
    <citation type="submission" date="2018-10" db="EMBL/GenBank/DDBJ databases">
        <title>Draft genome sequence of Bacillus salarius IM0101, isolated from a hypersaline soil in Inner Mongolia, China.</title>
        <authorList>
            <person name="Yamprayoonswat W."/>
            <person name="Boonvisut S."/>
            <person name="Jumpathong W."/>
            <person name="Sittihan S."/>
            <person name="Ruangsuj P."/>
            <person name="Wanthongcharoen S."/>
            <person name="Thongpramul N."/>
            <person name="Pimmason S."/>
            <person name="Yu B."/>
            <person name="Yasawong M."/>
        </authorList>
    </citation>
    <scope>NUCLEOTIDE SEQUENCE [LARGE SCALE GENOMIC DNA]</scope>
    <source>
        <strain evidence="1 2">IM0101</strain>
    </source>
</reference>
<dbReference type="InterPro" id="IPR036412">
    <property type="entry name" value="HAD-like_sf"/>
</dbReference>
<dbReference type="Gene3D" id="3.30.1240.10">
    <property type="match status" value="1"/>
</dbReference>
<evidence type="ECO:0000313" key="1">
    <source>
        <dbReference type="EMBL" id="RSL29651.1"/>
    </source>
</evidence>
<dbReference type="GO" id="GO:0000287">
    <property type="term" value="F:magnesium ion binding"/>
    <property type="evidence" value="ECO:0007669"/>
    <property type="project" value="TreeGrafter"/>
</dbReference>